<evidence type="ECO:0000313" key="2">
    <source>
        <dbReference type="Proteomes" id="UP000265930"/>
    </source>
</evidence>
<dbReference type="RefSeq" id="WP_119367078.1">
    <property type="nucleotide sequence ID" value="NZ_QXDJ01000003.1"/>
</dbReference>
<dbReference type="Pfam" id="PF05069">
    <property type="entry name" value="Phage_tail_S"/>
    <property type="match status" value="1"/>
</dbReference>
<organism evidence="1 2">
    <name type="scientific">Clostridium chromiireducens</name>
    <dbReference type="NCBI Taxonomy" id="225345"/>
    <lineage>
        <taxon>Bacteria</taxon>
        <taxon>Bacillati</taxon>
        <taxon>Bacillota</taxon>
        <taxon>Clostridia</taxon>
        <taxon>Eubacteriales</taxon>
        <taxon>Clostridiaceae</taxon>
        <taxon>Clostridium</taxon>
    </lineage>
</organism>
<evidence type="ECO:0000313" key="1">
    <source>
        <dbReference type="EMBL" id="RII34311.1"/>
    </source>
</evidence>
<gene>
    <name evidence="1" type="ORF">D2A34_14280</name>
</gene>
<dbReference type="AlphaFoldDB" id="A0A399IN04"/>
<dbReference type="Proteomes" id="UP000265930">
    <property type="component" value="Unassembled WGS sequence"/>
</dbReference>
<proteinExistence type="predicted"/>
<evidence type="ECO:0008006" key="3">
    <source>
        <dbReference type="Google" id="ProtNLM"/>
    </source>
</evidence>
<sequence length="215" mass="23839">MVKQIEVKIETKGLNPVINVLSNMASRGQNLRPVFRQIGQIMVGGVTENFEVEGRPDKWQQRKDFTNEAYGNRAYDNFTSTKRGKQLMYNSLFGENKRSSKALGKNKTSIFDNASSNKILQNSGRLKQSITFVANNDSVAVGSSLIYARIHQFGGVIKPKNGGCLCIPVGGGKVIKVKSVTMPARPYLVITDKENRQIVSAVKDYYKESLENGSK</sequence>
<name>A0A399IN04_9CLOT</name>
<accession>A0A399IN04</accession>
<reference evidence="1 2" key="1">
    <citation type="submission" date="2018-08" db="EMBL/GenBank/DDBJ databases">
        <title>Genome of Clostridium chromiireducens C1, DSM12136.</title>
        <authorList>
            <person name="Xing M."/>
            <person name="Wei Y."/>
            <person name="Ang E.L."/>
            <person name="Zhao H."/>
            <person name="Zhang Y."/>
        </authorList>
    </citation>
    <scope>NUCLEOTIDE SEQUENCE [LARGE SCALE GENOMIC DNA]</scope>
    <source>
        <strain evidence="1 2">C1</strain>
    </source>
</reference>
<dbReference type="InterPro" id="IPR006522">
    <property type="entry name" value="Phage_virion_morphogenesis"/>
</dbReference>
<protein>
    <recommendedName>
        <fullName evidence="3">Phage virion morphogenesis protein</fullName>
    </recommendedName>
</protein>
<comment type="caution">
    <text evidence="1">The sequence shown here is derived from an EMBL/GenBank/DDBJ whole genome shotgun (WGS) entry which is preliminary data.</text>
</comment>
<dbReference type="EMBL" id="QXDJ01000003">
    <property type="protein sequence ID" value="RII34311.1"/>
    <property type="molecule type" value="Genomic_DNA"/>
</dbReference>